<comment type="similarity">
    <text evidence="4">Belongs to the type-I 3-dehydroquinase family.</text>
</comment>
<feature type="binding site" evidence="4">
    <location>
        <position position="83"/>
    </location>
    <ligand>
        <name>3-dehydroquinate</name>
        <dbReference type="ChEBI" id="CHEBI:32364"/>
    </ligand>
</feature>
<reference evidence="5 6" key="1">
    <citation type="submission" date="2020-11" db="EMBL/GenBank/DDBJ databases">
        <title>Fusibacter basophilias sp. nov.</title>
        <authorList>
            <person name="Qiu D."/>
        </authorList>
    </citation>
    <scope>NUCLEOTIDE SEQUENCE [LARGE SCALE GENOMIC DNA]</scope>
    <source>
        <strain evidence="5 6">Q10-2</strain>
    </source>
</reference>
<dbReference type="Pfam" id="PF01487">
    <property type="entry name" value="DHquinase_I"/>
    <property type="match status" value="1"/>
</dbReference>
<feature type="binding site" evidence="4">
    <location>
        <position position="237"/>
    </location>
    <ligand>
        <name>3-dehydroquinate</name>
        <dbReference type="ChEBI" id="CHEBI:32364"/>
    </ligand>
</feature>
<evidence type="ECO:0000256" key="2">
    <source>
        <dbReference type="ARBA" id="ARBA00023239"/>
    </source>
</evidence>
<comment type="caution">
    <text evidence="4">Lacks conserved residue(s) required for the propagation of feature annotation.</text>
</comment>
<comment type="caution">
    <text evidence="5">The sequence shown here is derived from an EMBL/GenBank/DDBJ whole genome shotgun (WGS) entry which is preliminary data.</text>
</comment>
<name>A0ABR9ZWC2_9FIRM</name>
<dbReference type="InterPro" id="IPR001381">
    <property type="entry name" value="DHquinase_I"/>
</dbReference>
<gene>
    <name evidence="4" type="primary">aroD</name>
    <name evidence="5" type="ORF">ISU02_14225</name>
</gene>
<feature type="binding site" evidence="4">
    <location>
        <position position="233"/>
    </location>
    <ligand>
        <name>3-dehydroquinate</name>
        <dbReference type="ChEBI" id="CHEBI:32364"/>
    </ligand>
</feature>
<keyword evidence="3 4" id="KW-0704">Schiff base</keyword>
<evidence type="ECO:0000313" key="5">
    <source>
        <dbReference type="EMBL" id="MBF4694276.1"/>
    </source>
</evidence>
<evidence type="ECO:0000256" key="1">
    <source>
        <dbReference type="ARBA" id="ARBA00001864"/>
    </source>
</evidence>
<dbReference type="RefSeq" id="WP_194702511.1">
    <property type="nucleotide sequence ID" value="NZ_JADKNH010000008.1"/>
</dbReference>
<proteinExistence type="inferred from homology"/>
<keyword evidence="4" id="KW-0057">Aromatic amino acid biosynthesis</keyword>
<dbReference type="PANTHER" id="PTHR43699">
    <property type="entry name" value="3-DEHYDROQUINATE DEHYDRATASE"/>
    <property type="match status" value="1"/>
</dbReference>
<dbReference type="EC" id="4.2.1.10" evidence="4"/>
<comment type="subunit">
    <text evidence="4">Homodimer.</text>
</comment>
<evidence type="ECO:0000256" key="4">
    <source>
        <dbReference type="HAMAP-Rule" id="MF_00214"/>
    </source>
</evidence>
<accession>A0ABR9ZWC2</accession>
<keyword evidence="6" id="KW-1185">Reference proteome</keyword>
<evidence type="ECO:0000313" key="6">
    <source>
        <dbReference type="Proteomes" id="UP000614200"/>
    </source>
</evidence>
<dbReference type="EMBL" id="JADKNH010000008">
    <property type="protein sequence ID" value="MBF4694276.1"/>
    <property type="molecule type" value="Genomic_DNA"/>
</dbReference>
<dbReference type="GO" id="GO:0003855">
    <property type="term" value="F:3-dehydroquinate dehydratase activity"/>
    <property type="evidence" value="ECO:0007669"/>
    <property type="project" value="UniProtKB-EC"/>
</dbReference>
<dbReference type="SUPFAM" id="SSF51569">
    <property type="entry name" value="Aldolase"/>
    <property type="match status" value="1"/>
</dbReference>
<feature type="active site" description="Proton donor/acceptor" evidence="4">
    <location>
        <position position="144"/>
    </location>
</feature>
<comment type="pathway">
    <text evidence="4">Metabolic intermediate biosynthesis; chorismate biosynthesis; chorismate from D-erythrose 4-phosphate and phosphoenolpyruvate: step 3/7.</text>
</comment>
<organism evidence="5 6">
    <name type="scientific">Fusibacter ferrireducens</name>
    <dbReference type="NCBI Taxonomy" id="2785058"/>
    <lineage>
        <taxon>Bacteria</taxon>
        <taxon>Bacillati</taxon>
        <taxon>Bacillota</taxon>
        <taxon>Clostridia</taxon>
        <taxon>Eubacteriales</taxon>
        <taxon>Eubacteriales Family XII. Incertae Sedis</taxon>
        <taxon>Fusibacter</taxon>
    </lineage>
</organism>
<keyword evidence="4" id="KW-0028">Amino-acid biosynthesis</keyword>
<dbReference type="CDD" id="cd00502">
    <property type="entry name" value="DHQase_I"/>
    <property type="match status" value="1"/>
</dbReference>
<dbReference type="HAMAP" id="MF_00214">
    <property type="entry name" value="AroD"/>
    <property type="match status" value="1"/>
</dbReference>
<dbReference type="PANTHER" id="PTHR43699:SF1">
    <property type="entry name" value="3-DEHYDROQUINATE DEHYDRATASE"/>
    <property type="match status" value="1"/>
</dbReference>
<dbReference type="Proteomes" id="UP000614200">
    <property type="component" value="Unassembled WGS sequence"/>
</dbReference>
<protein>
    <recommendedName>
        <fullName evidence="4">3-dehydroquinate dehydratase</fullName>
        <shortName evidence="4">3-dehydroquinase</shortName>
        <ecNumber evidence="4">4.2.1.10</ecNumber>
    </recommendedName>
    <alternativeName>
        <fullName evidence="4">Type I DHQase</fullName>
    </alternativeName>
    <alternativeName>
        <fullName evidence="4">Type I dehydroquinase</fullName>
        <shortName evidence="4">DHQ1</shortName>
    </alternativeName>
</protein>
<dbReference type="Gene3D" id="3.20.20.70">
    <property type="entry name" value="Aldolase class I"/>
    <property type="match status" value="1"/>
</dbReference>
<comment type="catalytic activity">
    <reaction evidence="1 4">
        <text>3-dehydroquinate = 3-dehydroshikimate + H2O</text>
        <dbReference type="Rhea" id="RHEA:21096"/>
        <dbReference type="ChEBI" id="CHEBI:15377"/>
        <dbReference type="ChEBI" id="CHEBI:16630"/>
        <dbReference type="ChEBI" id="CHEBI:32364"/>
        <dbReference type="EC" id="4.2.1.10"/>
    </reaction>
</comment>
<keyword evidence="2 4" id="KW-0456">Lyase</keyword>
<feature type="active site" description="Schiff-base intermediate with substrate" evidence="4">
    <location>
        <position position="171"/>
    </location>
</feature>
<feature type="binding site" evidence="4">
    <location>
        <position position="214"/>
    </location>
    <ligand>
        <name>3-dehydroquinate</name>
        <dbReference type="ChEBI" id="CHEBI:32364"/>
    </ligand>
</feature>
<dbReference type="InterPro" id="IPR050146">
    <property type="entry name" value="Type-I_3-dehydroquinase"/>
</dbReference>
<dbReference type="InterPro" id="IPR013785">
    <property type="entry name" value="Aldolase_TIM"/>
</dbReference>
<dbReference type="NCBIfam" id="TIGR01093">
    <property type="entry name" value="aroD"/>
    <property type="match status" value="1"/>
</dbReference>
<comment type="function">
    <text evidence="4">Involved in the third step of the chorismate pathway, which leads to the biosynthesis of aromatic amino acids. Catalyzes the cis-dehydration of 3-dehydroquinate (DHQ) and introduces the first double bond of the aromatic ring to yield 3-dehydroshikimate.</text>
</comment>
<feature type="binding site" evidence="4">
    <location>
        <begin position="47"/>
        <end position="49"/>
    </location>
    <ligand>
        <name>3-dehydroquinate</name>
        <dbReference type="ChEBI" id="CHEBI:32364"/>
    </ligand>
</feature>
<evidence type="ECO:0000256" key="3">
    <source>
        <dbReference type="ARBA" id="ARBA00023270"/>
    </source>
</evidence>
<sequence>MKNMIQIKGISIGEGKPKIVVPIVGKTKSAILESAVSFEHEKNDMVEWRIDFYEDALNVEKVLDTLEAIREIIPKTPLIATFRTQNEGGEKAITTTEYCDLNKALAASGHVDIVDVELFSGDEVVREIINYCHEHRVFAVASNHEFTLTPPKSVLIERLCKMESLGADLLKIAVMPTCTEDVLTLLDATQEMYKNHTKCPLVTMSMSPLGVMSRMAGEIFGSALTFGAVGQVSAPGQISVEKLETVLQIIHDAI</sequence>